<evidence type="ECO:0000256" key="1">
    <source>
        <dbReference type="SAM" id="SignalP"/>
    </source>
</evidence>
<feature type="signal peptide" evidence="1">
    <location>
        <begin position="1"/>
        <end position="28"/>
    </location>
</feature>
<organism evidence="2 3">
    <name type="scientific">Puccinia striiformis f. sp. tritici PST-78</name>
    <dbReference type="NCBI Taxonomy" id="1165861"/>
    <lineage>
        <taxon>Eukaryota</taxon>
        <taxon>Fungi</taxon>
        <taxon>Dikarya</taxon>
        <taxon>Basidiomycota</taxon>
        <taxon>Pucciniomycotina</taxon>
        <taxon>Pucciniomycetes</taxon>
        <taxon>Pucciniales</taxon>
        <taxon>Pucciniaceae</taxon>
        <taxon>Puccinia</taxon>
    </lineage>
</organism>
<accession>A0A0L0VGZ9</accession>
<gene>
    <name evidence="2" type="ORF">PSTG_08263</name>
</gene>
<proteinExistence type="predicted"/>
<name>A0A0L0VGZ9_9BASI</name>
<keyword evidence="1" id="KW-0732">Signal</keyword>
<feature type="chain" id="PRO_5005550341" evidence="1">
    <location>
        <begin position="29"/>
        <end position="170"/>
    </location>
</feature>
<comment type="caution">
    <text evidence="2">The sequence shown here is derived from an EMBL/GenBank/DDBJ whole genome shotgun (WGS) entry which is preliminary data.</text>
</comment>
<dbReference type="EMBL" id="AJIL01000056">
    <property type="protein sequence ID" value="KNE98523.1"/>
    <property type="molecule type" value="Genomic_DNA"/>
</dbReference>
<dbReference type="AlphaFoldDB" id="A0A0L0VGZ9"/>
<sequence length="170" mass="19530">MRRTQTSKFKGMFQLFGLVSLVSHVANQYEIGLRYTDETIEDLDDEGNNDKCSVTGATLATELVDQEDIELEKNNVNDLSNEDKDYRYTSISCEETLVKQFRAIAQKLKKSPNSKKHFVHMCQEKKCLTPHNVEQDVTTRWNSTLMQLTSIVRCLEAILKPGMLSTFLWS</sequence>
<protein>
    <submittedName>
        <fullName evidence="2">Uncharacterized protein</fullName>
    </submittedName>
</protein>
<keyword evidence="3" id="KW-1185">Reference proteome</keyword>
<dbReference type="Proteomes" id="UP000054564">
    <property type="component" value="Unassembled WGS sequence"/>
</dbReference>
<evidence type="ECO:0000313" key="2">
    <source>
        <dbReference type="EMBL" id="KNE98523.1"/>
    </source>
</evidence>
<reference evidence="3" key="1">
    <citation type="submission" date="2014-03" db="EMBL/GenBank/DDBJ databases">
        <title>The Genome Sequence of Puccinia striiformis f. sp. tritici PST-78.</title>
        <authorList>
            <consortium name="The Broad Institute Genome Sequencing Platform"/>
            <person name="Cuomo C."/>
            <person name="Hulbert S."/>
            <person name="Chen X."/>
            <person name="Walker B."/>
            <person name="Young S.K."/>
            <person name="Zeng Q."/>
            <person name="Gargeya S."/>
            <person name="Fitzgerald M."/>
            <person name="Haas B."/>
            <person name="Abouelleil A."/>
            <person name="Alvarado L."/>
            <person name="Arachchi H.M."/>
            <person name="Berlin A.M."/>
            <person name="Chapman S.B."/>
            <person name="Goldberg J."/>
            <person name="Griggs A."/>
            <person name="Gujja S."/>
            <person name="Hansen M."/>
            <person name="Howarth C."/>
            <person name="Imamovic A."/>
            <person name="Larimer J."/>
            <person name="McCowan C."/>
            <person name="Montmayeur A."/>
            <person name="Murphy C."/>
            <person name="Neiman D."/>
            <person name="Pearson M."/>
            <person name="Priest M."/>
            <person name="Roberts A."/>
            <person name="Saif S."/>
            <person name="Shea T."/>
            <person name="Sisk P."/>
            <person name="Sykes S."/>
            <person name="Wortman J."/>
            <person name="Nusbaum C."/>
            <person name="Birren B."/>
        </authorList>
    </citation>
    <scope>NUCLEOTIDE SEQUENCE [LARGE SCALE GENOMIC DNA]</scope>
    <source>
        <strain evidence="3">race PST-78</strain>
    </source>
</reference>
<evidence type="ECO:0000313" key="3">
    <source>
        <dbReference type="Proteomes" id="UP000054564"/>
    </source>
</evidence>